<dbReference type="PANTHER" id="PTHR30489:SF0">
    <property type="entry name" value="LIPOPROTEIN-RELEASING SYSTEM TRANSMEMBRANE PROTEIN LOLE"/>
    <property type="match status" value="1"/>
</dbReference>
<feature type="transmembrane region" description="Helical" evidence="7">
    <location>
        <begin position="20"/>
        <end position="43"/>
    </location>
</feature>
<dbReference type="Proteomes" id="UP000238823">
    <property type="component" value="Unassembled WGS sequence"/>
</dbReference>
<feature type="transmembrane region" description="Helical" evidence="7">
    <location>
        <begin position="310"/>
        <end position="337"/>
    </location>
</feature>
<keyword evidence="5 7" id="KW-1133">Transmembrane helix</keyword>
<protein>
    <submittedName>
        <fullName evidence="9">Outer membrane-specific lipoprotein transporter subunit LolC</fullName>
    </submittedName>
</protein>
<comment type="caution">
    <text evidence="9">The sequence shown here is derived from an EMBL/GenBank/DDBJ whole genome shotgun (WGS) entry which is preliminary data.</text>
</comment>
<evidence type="ECO:0000256" key="3">
    <source>
        <dbReference type="ARBA" id="ARBA00022475"/>
    </source>
</evidence>
<evidence type="ECO:0000256" key="6">
    <source>
        <dbReference type="ARBA" id="ARBA00023136"/>
    </source>
</evidence>
<name>A0A2S9YYJ3_9BACT</name>
<dbReference type="InterPro" id="IPR051447">
    <property type="entry name" value="Lipoprotein-release_system"/>
</dbReference>
<evidence type="ECO:0000259" key="8">
    <source>
        <dbReference type="Pfam" id="PF02687"/>
    </source>
</evidence>
<dbReference type="OrthoDB" id="9809768at2"/>
<proteinExistence type="inferred from homology"/>
<dbReference type="EMBL" id="PVNL01000002">
    <property type="protein sequence ID" value="PRQ10147.1"/>
    <property type="molecule type" value="Genomic_DNA"/>
</dbReference>
<evidence type="ECO:0000256" key="5">
    <source>
        <dbReference type="ARBA" id="ARBA00022989"/>
    </source>
</evidence>
<keyword evidence="3" id="KW-1003">Cell membrane</keyword>
<comment type="similarity">
    <text evidence="2">Belongs to the ABC-4 integral membrane protein family. LolC/E subfamily.</text>
</comment>
<evidence type="ECO:0000256" key="1">
    <source>
        <dbReference type="ARBA" id="ARBA00004651"/>
    </source>
</evidence>
<dbReference type="AlphaFoldDB" id="A0A2S9YYJ3"/>
<organism evidence="9 10">
    <name type="scientific">Enhygromyxa salina</name>
    <dbReference type="NCBI Taxonomy" id="215803"/>
    <lineage>
        <taxon>Bacteria</taxon>
        <taxon>Pseudomonadati</taxon>
        <taxon>Myxococcota</taxon>
        <taxon>Polyangia</taxon>
        <taxon>Nannocystales</taxon>
        <taxon>Nannocystaceae</taxon>
        <taxon>Enhygromyxa</taxon>
    </lineage>
</organism>
<keyword evidence="4 7" id="KW-0812">Transmembrane</keyword>
<dbReference type="Pfam" id="PF02687">
    <property type="entry name" value="FtsX"/>
    <property type="match status" value="1"/>
</dbReference>
<comment type="subcellular location">
    <subcellularLocation>
        <location evidence="1">Cell membrane</location>
        <topology evidence="1">Multi-pass membrane protein</topology>
    </subcellularLocation>
</comment>
<dbReference type="GO" id="GO:0098797">
    <property type="term" value="C:plasma membrane protein complex"/>
    <property type="evidence" value="ECO:0007669"/>
    <property type="project" value="TreeGrafter"/>
</dbReference>
<evidence type="ECO:0000313" key="9">
    <source>
        <dbReference type="EMBL" id="PRQ10147.1"/>
    </source>
</evidence>
<dbReference type="RefSeq" id="WP_106087208.1">
    <property type="nucleotide sequence ID" value="NZ_PVNL01000002.1"/>
</dbReference>
<feature type="transmembrane region" description="Helical" evidence="7">
    <location>
        <begin position="367"/>
        <end position="387"/>
    </location>
</feature>
<evidence type="ECO:0000256" key="7">
    <source>
        <dbReference type="SAM" id="Phobius"/>
    </source>
</evidence>
<dbReference type="InterPro" id="IPR003838">
    <property type="entry name" value="ABC3_permease_C"/>
</dbReference>
<gene>
    <name evidence="9" type="ORF">ENSA7_00960</name>
</gene>
<dbReference type="GO" id="GO:0044874">
    <property type="term" value="P:lipoprotein localization to outer membrane"/>
    <property type="evidence" value="ECO:0007669"/>
    <property type="project" value="TreeGrafter"/>
</dbReference>
<evidence type="ECO:0000256" key="4">
    <source>
        <dbReference type="ARBA" id="ARBA00022692"/>
    </source>
</evidence>
<evidence type="ECO:0000313" key="10">
    <source>
        <dbReference type="Proteomes" id="UP000238823"/>
    </source>
</evidence>
<keyword evidence="6 7" id="KW-0472">Membrane</keyword>
<reference evidence="9 10" key="1">
    <citation type="submission" date="2018-03" db="EMBL/GenBank/DDBJ databases">
        <title>Draft Genome Sequences of the Obligatory Marine Myxobacteria Enhygromyxa salina SWB007.</title>
        <authorList>
            <person name="Poehlein A."/>
            <person name="Moghaddam J.A."/>
            <person name="Harms H."/>
            <person name="Alanjari M."/>
            <person name="Koenig G.M."/>
            <person name="Daniel R."/>
            <person name="Schaeberle T.F."/>
        </authorList>
    </citation>
    <scope>NUCLEOTIDE SEQUENCE [LARGE SCALE GENOMIC DNA]</scope>
    <source>
        <strain evidence="9 10">SWB007</strain>
    </source>
</reference>
<keyword evidence="9" id="KW-0449">Lipoprotein</keyword>
<feature type="transmembrane region" description="Helical" evidence="7">
    <location>
        <begin position="264"/>
        <end position="289"/>
    </location>
</feature>
<evidence type="ECO:0000256" key="2">
    <source>
        <dbReference type="ARBA" id="ARBA00005236"/>
    </source>
</evidence>
<accession>A0A2S9YYJ3</accession>
<feature type="domain" description="ABC3 transporter permease C-terminal" evidence="8">
    <location>
        <begin position="266"/>
        <end position="394"/>
    </location>
</feature>
<dbReference type="PANTHER" id="PTHR30489">
    <property type="entry name" value="LIPOPROTEIN-RELEASING SYSTEM TRANSMEMBRANE PROTEIN LOLE"/>
    <property type="match status" value="1"/>
</dbReference>
<sequence>MDDLKLAWRNVWRNTRRSVVTMAATGLALFVMIAYTGIITGYLKGLEANILNLEVGDIQVFANEYREKPSLYTTIADPAKLTADLEGAGYQVSSRLLASGLGASEENSSGVQMIGLDVVADADVSTISQQTRAGTWLEPDDEGVVIGWRLAETLSLDVGGELVVLSQGADGSMANDVYPIRGVLKGISDGVDRAGVFMTEAEFRELMVLPEGVHQMIVRKPPGTELEAATATAQGFGPDGVEISSWKTIKPTLASMLESSEVSMGIMAVIIYIAVGILILNAMLMAVFERIRELGVLKAIGFTPLKVLKLIFLETAVQTAVAMAAGVLVAIPVNYYLVHTGINMGNMSVMGMAWDPIWRSSITLETYTGPMISMVIIVALAVLYPALRAAYIQPLDAIRD</sequence>